<name>A0ABQ5E0D8_9ASTR</name>
<comment type="caution">
    <text evidence="2">The sequence shown here is derived from an EMBL/GenBank/DDBJ whole genome shotgun (WGS) entry which is preliminary data.</text>
</comment>
<feature type="domain" description="Retroviral polymerase SH3-like" evidence="1">
    <location>
        <begin position="77"/>
        <end position="139"/>
    </location>
</feature>
<dbReference type="PANTHER" id="PTHR11439">
    <property type="entry name" value="GAG-POL-RELATED RETROTRANSPOSON"/>
    <property type="match status" value="1"/>
</dbReference>
<accession>A0ABQ5E0D8</accession>
<dbReference type="Proteomes" id="UP001151760">
    <property type="component" value="Unassembled WGS sequence"/>
</dbReference>
<reference evidence="2" key="2">
    <citation type="submission" date="2022-01" db="EMBL/GenBank/DDBJ databases">
        <authorList>
            <person name="Yamashiro T."/>
            <person name="Shiraishi A."/>
            <person name="Satake H."/>
            <person name="Nakayama K."/>
        </authorList>
    </citation>
    <scope>NUCLEOTIDE SEQUENCE</scope>
</reference>
<dbReference type="PANTHER" id="PTHR11439:SF521">
    <property type="entry name" value="RNA-DIRECTED DNA POLYMERASE"/>
    <property type="match status" value="1"/>
</dbReference>
<proteinExistence type="predicted"/>
<dbReference type="InterPro" id="IPR057670">
    <property type="entry name" value="SH3_retrovirus"/>
</dbReference>
<evidence type="ECO:0000259" key="1">
    <source>
        <dbReference type="Pfam" id="PF25597"/>
    </source>
</evidence>
<protein>
    <recommendedName>
        <fullName evidence="1">Retroviral polymerase SH3-like domain-containing protein</fullName>
    </recommendedName>
</protein>
<organism evidence="2 3">
    <name type="scientific">Tanacetum coccineum</name>
    <dbReference type="NCBI Taxonomy" id="301880"/>
    <lineage>
        <taxon>Eukaryota</taxon>
        <taxon>Viridiplantae</taxon>
        <taxon>Streptophyta</taxon>
        <taxon>Embryophyta</taxon>
        <taxon>Tracheophyta</taxon>
        <taxon>Spermatophyta</taxon>
        <taxon>Magnoliopsida</taxon>
        <taxon>eudicotyledons</taxon>
        <taxon>Gunneridae</taxon>
        <taxon>Pentapetalae</taxon>
        <taxon>asterids</taxon>
        <taxon>campanulids</taxon>
        <taxon>Asterales</taxon>
        <taxon>Asteraceae</taxon>
        <taxon>Asteroideae</taxon>
        <taxon>Anthemideae</taxon>
        <taxon>Anthemidinae</taxon>
        <taxon>Tanacetum</taxon>
    </lineage>
</organism>
<feature type="non-terminal residue" evidence="2">
    <location>
        <position position="1"/>
    </location>
</feature>
<reference evidence="2" key="1">
    <citation type="journal article" date="2022" name="Int. J. Mol. Sci.">
        <title>Draft Genome of Tanacetum Coccineum: Genomic Comparison of Closely Related Tanacetum-Family Plants.</title>
        <authorList>
            <person name="Yamashiro T."/>
            <person name="Shiraishi A."/>
            <person name="Nakayama K."/>
            <person name="Satake H."/>
        </authorList>
    </citation>
    <scope>NUCLEOTIDE SEQUENCE</scope>
</reference>
<dbReference type="EMBL" id="BQNB010015769">
    <property type="protein sequence ID" value="GJT43903.1"/>
    <property type="molecule type" value="Genomic_DNA"/>
</dbReference>
<sequence>TGPWMQDMSKDGLIPAIDMDIEKCNTCVLTKITKNPFQNVKHETKVLELIDSDLYDLHATLSLGNKKYFVTFIDDASRAVVRLPNLKLKTLGERGIEWIFVRYAEHSKAFRFYVIEPNDSVAINSIIESRDSIFDDHRMLLSGKKQLMMRWIPSWATTLGGWLIYLQVLDQKKAEVNLMNLVKASSLYVDDMLIFGTDQVQVDLYKELLSSRFSMKDMEEADVILVSTPLYTYEKPIPNKGLVVSQLEYSRVIGFLMYAMNCTRPDIAFDVGKLSRYTSNPGTKHWQAMQRVMKYLKKTMDYRLLYTGYTSVLKGYTDASWISNTEDNSSTSGWLLDTQLPAEETWKLSLMWKAEHSED</sequence>
<keyword evidence="3" id="KW-1185">Reference proteome</keyword>
<gene>
    <name evidence="2" type="ORF">Tco_0952618</name>
</gene>
<dbReference type="Pfam" id="PF25597">
    <property type="entry name" value="SH3_retrovirus"/>
    <property type="match status" value="1"/>
</dbReference>
<evidence type="ECO:0000313" key="2">
    <source>
        <dbReference type="EMBL" id="GJT43903.1"/>
    </source>
</evidence>
<evidence type="ECO:0000313" key="3">
    <source>
        <dbReference type="Proteomes" id="UP001151760"/>
    </source>
</evidence>